<dbReference type="RefSeq" id="XP_017970664.1">
    <property type="nucleotide sequence ID" value="XM_018115175.1"/>
</dbReference>
<dbReference type="GO" id="GO:0005634">
    <property type="term" value="C:nucleus"/>
    <property type="evidence" value="ECO:0007669"/>
    <property type="project" value="UniProtKB-SubCell"/>
</dbReference>
<keyword evidence="2" id="KW-0805">Transcription regulation</keyword>
<sequence length="280" mass="31533">MSAFPNQHLPSVINSFVEPNTLDCMSGFLREESSATKTCFSSNFPDACFQEIISGQYAQNHVATTLNEVNLDVPFTFPVIPFAIANQEIDSTTIPMLLELEQRGDDHQITGEVSASENKRKKVETKVEREKKREKKHKNIRGLQQAKESRLKPDIKNKKKAPEKVETDNYAHVRARRGEATDKHSLAERVRREKISVRMKLLQSLVPGCDKEFSSLEKAWPLSFVESSSTGQFKAFTAATPAPTSSLLHQTDAQQRLNITTRDKAICYGKRHIRTSSSLA</sequence>
<evidence type="ECO:0000313" key="8">
    <source>
        <dbReference type="RefSeq" id="XP_017970664.1"/>
    </source>
</evidence>
<dbReference type="GeneID" id="18608863"/>
<dbReference type="AlphaFoldDB" id="A0AB32VYV0"/>
<evidence type="ECO:0000256" key="3">
    <source>
        <dbReference type="ARBA" id="ARBA00023163"/>
    </source>
</evidence>
<evidence type="ECO:0000259" key="6">
    <source>
        <dbReference type="PROSITE" id="PS50888"/>
    </source>
</evidence>
<dbReference type="InterPro" id="IPR011598">
    <property type="entry name" value="bHLH_dom"/>
</dbReference>
<dbReference type="InterPro" id="IPR036638">
    <property type="entry name" value="HLH_DNA-bd_sf"/>
</dbReference>
<dbReference type="InterPro" id="IPR024097">
    <property type="entry name" value="bHLH_ZIP_TF"/>
</dbReference>
<reference evidence="7" key="1">
    <citation type="journal article" date="1997" name="Nucleic Acids Res.">
        <title>tRNAscan-SE: a program for improved detection of transfer RNA genes in genomic sequence.</title>
        <authorList>
            <person name="Lowe T.M."/>
            <person name="Eddy S.R."/>
        </authorList>
    </citation>
    <scope>NUCLEOTIDE SEQUENCE [LARGE SCALE GENOMIC DNA]</scope>
    <source>
        <strain evidence="7">r\B97-61/B2</strain>
    </source>
</reference>
<gene>
    <name evidence="8" type="primary">LOC18608863</name>
</gene>
<evidence type="ECO:0000256" key="1">
    <source>
        <dbReference type="ARBA" id="ARBA00004123"/>
    </source>
</evidence>
<keyword evidence="3" id="KW-0804">Transcription</keyword>
<organism evidence="7 8">
    <name type="scientific">Theobroma cacao</name>
    <name type="common">Cacao</name>
    <name type="synonym">Cocoa</name>
    <dbReference type="NCBI Taxonomy" id="3641"/>
    <lineage>
        <taxon>Eukaryota</taxon>
        <taxon>Viridiplantae</taxon>
        <taxon>Streptophyta</taxon>
        <taxon>Embryophyta</taxon>
        <taxon>Tracheophyta</taxon>
        <taxon>Spermatophyta</taxon>
        <taxon>Magnoliopsida</taxon>
        <taxon>eudicotyledons</taxon>
        <taxon>Gunneridae</taxon>
        <taxon>Pentapetalae</taxon>
        <taxon>rosids</taxon>
        <taxon>malvids</taxon>
        <taxon>Malvales</taxon>
        <taxon>Malvaceae</taxon>
        <taxon>Byttnerioideae</taxon>
        <taxon>Theobroma</taxon>
    </lineage>
</organism>
<evidence type="ECO:0000313" key="7">
    <source>
        <dbReference type="Proteomes" id="UP000694886"/>
    </source>
</evidence>
<dbReference type="Gene3D" id="4.10.280.10">
    <property type="entry name" value="Helix-loop-helix DNA-binding domain"/>
    <property type="match status" value="1"/>
</dbReference>
<feature type="domain" description="BHLH" evidence="6">
    <location>
        <begin position="179"/>
        <end position="232"/>
    </location>
</feature>
<name>A0AB32VYV0_THECC</name>
<keyword evidence="4" id="KW-0539">Nucleus</keyword>
<dbReference type="Proteomes" id="UP000694886">
    <property type="component" value="Chromosome 2"/>
</dbReference>
<evidence type="ECO:0000256" key="4">
    <source>
        <dbReference type="ARBA" id="ARBA00023242"/>
    </source>
</evidence>
<dbReference type="SUPFAM" id="SSF47459">
    <property type="entry name" value="HLH, helix-loop-helix DNA-binding domain"/>
    <property type="match status" value="1"/>
</dbReference>
<dbReference type="PANTHER" id="PTHR12565">
    <property type="entry name" value="STEROL REGULATORY ELEMENT-BINDING PROTEIN"/>
    <property type="match status" value="1"/>
</dbReference>
<comment type="subcellular location">
    <subcellularLocation>
        <location evidence="1">Nucleus</location>
    </subcellularLocation>
</comment>
<feature type="region of interest" description="Disordered" evidence="5">
    <location>
        <begin position="110"/>
        <end position="146"/>
    </location>
</feature>
<dbReference type="Gramene" id="Tc02v2_t016580.1">
    <property type="protein sequence ID" value="Tc02v2_p016580.1"/>
    <property type="gene ID" value="Tc02v2_g016580"/>
</dbReference>
<accession>A0AB32VYV0</accession>
<evidence type="ECO:0000256" key="5">
    <source>
        <dbReference type="SAM" id="MobiDB-lite"/>
    </source>
</evidence>
<dbReference type="GO" id="GO:0046983">
    <property type="term" value="F:protein dimerization activity"/>
    <property type="evidence" value="ECO:0007669"/>
    <property type="project" value="InterPro"/>
</dbReference>
<dbReference type="PANTHER" id="PTHR12565:SF450">
    <property type="entry name" value="TRANSCRIPTION FACTOR BHLH63-LIKE"/>
    <property type="match status" value="1"/>
</dbReference>
<dbReference type="GO" id="GO:0006355">
    <property type="term" value="P:regulation of DNA-templated transcription"/>
    <property type="evidence" value="ECO:0007669"/>
    <property type="project" value="InterPro"/>
</dbReference>
<dbReference type="KEGG" id="tcc:18608863"/>
<protein>
    <submittedName>
        <fullName evidence="8">Transcription factor bHLH60</fullName>
    </submittedName>
</protein>
<proteinExistence type="predicted"/>
<dbReference type="PROSITE" id="PS50888">
    <property type="entry name" value="BHLH"/>
    <property type="match status" value="1"/>
</dbReference>
<reference evidence="8" key="2">
    <citation type="submission" date="2025-08" db="UniProtKB">
        <authorList>
            <consortium name="RefSeq"/>
        </authorList>
    </citation>
    <scope>IDENTIFICATION</scope>
</reference>
<evidence type="ECO:0000256" key="2">
    <source>
        <dbReference type="ARBA" id="ARBA00023015"/>
    </source>
</evidence>